<feature type="transmembrane region" description="Helical" evidence="1">
    <location>
        <begin position="27"/>
        <end position="52"/>
    </location>
</feature>
<name>A0A1G9JYR9_9BACL</name>
<keyword evidence="1" id="KW-0812">Transmembrane</keyword>
<evidence type="ECO:0000313" key="2">
    <source>
        <dbReference type="EMBL" id="SDL42668.1"/>
    </source>
</evidence>
<evidence type="ECO:0000256" key="1">
    <source>
        <dbReference type="SAM" id="Phobius"/>
    </source>
</evidence>
<gene>
    <name evidence="2" type="ORF">SAMN05216191_10347</name>
</gene>
<organism evidence="2 3">
    <name type="scientific">Paenibacillus jilunlii</name>
    <dbReference type="NCBI Taxonomy" id="682956"/>
    <lineage>
        <taxon>Bacteria</taxon>
        <taxon>Bacillati</taxon>
        <taxon>Bacillota</taxon>
        <taxon>Bacilli</taxon>
        <taxon>Bacillales</taxon>
        <taxon>Paenibacillaceae</taxon>
        <taxon>Paenibacillus</taxon>
    </lineage>
</organism>
<dbReference type="AlphaFoldDB" id="A0A1G9JYR9"/>
<sequence>MSIHPFIISRYIDIYIVVNNLRLKYPLFFITLGIFGIINTELGVVGILPMIMDKYKISATVAGMLVRSFASIIALFGPWMTLLFSKINQR</sequence>
<evidence type="ECO:0000313" key="3">
    <source>
        <dbReference type="Proteomes" id="UP000182783"/>
    </source>
</evidence>
<keyword evidence="1" id="KW-0472">Membrane</keyword>
<reference evidence="2 3" key="1">
    <citation type="submission" date="2016-10" db="EMBL/GenBank/DDBJ databases">
        <authorList>
            <person name="de Groot N.N."/>
        </authorList>
    </citation>
    <scope>NUCLEOTIDE SEQUENCE [LARGE SCALE GENOMIC DNA]</scope>
    <source>
        <strain evidence="2 3">CGMCC 1.10239</strain>
    </source>
</reference>
<keyword evidence="1" id="KW-1133">Transmembrane helix</keyword>
<protein>
    <recommendedName>
        <fullName evidence="4">Major Facilitator Superfamily protein</fullName>
    </recommendedName>
</protein>
<proteinExistence type="predicted"/>
<evidence type="ECO:0008006" key="4">
    <source>
        <dbReference type="Google" id="ProtNLM"/>
    </source>
</evidence>
<dbReference type="Proteomes" id="UP000182783">
    <property type="component" value="Unassembled WGS sequence"/>
</dbReference>
<accession>A0A1G9JYR9</accession>
<dbReference type="EMBL" id="FNGM01000003">
    <property type="protein sequence ID" value="SDL42668.1"/>
    <property type="molecule type" value="Genomic_DNA"/>
</dbReference>
<feature type="transmembrane region" description="Helical" evidence="1">
    <location>
        <begin position="64"/>
        <end position="84"/>
    </location>
</feature>